<protein>
    <submittedName>
        <fullName evidence="1">Uncharacterized protein</fullName>
    </submittedName>
</protein>
<comment type="caution">
    <text evidence="1">The sequence shown here is derived from an EMBL/GenBank/DDBJ whole genome shotgun (WGS) entry which is preliminary data.</text>
</comment>
<name>A0A0V1ECX7_TRIPS</name>
<evidence type="ECO:0000313" key="2">
    <source>
        <dbReference type="Proteomes" id="UP000054632"/>
    </source>
</evidence>
<evidence type="ECO:0000313" key="1">
    <source>
        <dbReference type="EMBL" id="KRY71043.1"/>
    </source>
</evidence>
<proteinExistence type="predicted"/>
<organism evidence="1 2">
    <name type="scientific">Trichinella pseudospiralis</name>
    <name type="common">Parasitic roundworm</name>
    <dbReference type="NCBI Taxonomy" id="6337"/>
    <lineage>
        <taxon>Eukaryota</taxon>
        <taxon>Metazoa</taxon>
        <taxon>Ecdysozoa</taxon>
        <taxon>Nematoda</taxon>
        <taxon>Enoplea</taxon>
        <taxon>Dorylaimia</taxon>
        <taxon>Trichinellida</taxon>
        <taxon>Trichinellidae</taxon>
        <taxon>Trichinella</taxon>
    </lineage>
</organism>
<reference evidence="1 2" key="1">
    <citation type="submission" date="2015-01" db="EMBL/GenBank/DDBJ databases">
        <title>Evolution of Trichinella species and genotypes.</title>
        <authorList>
            <person name="Korhonen P.K."/>
            <person name="Edoardo P."/>
            <person name="Giuseppe L.R."/>
            <person name="Gasser R.B."/>
        </authorList>
    </citation>
    <scope>NUCLEOTIDE SEQUENCE [LARGE SCALE GENOMIC DNA]</scope>
    <source>
        <strain evidence="1">ISS13</strain>
    </source>
</reference>
<gene>
    <name evidence="1" type="ORF">T4A_6175</name>
</gene>
<sequence>MLVDAVMRYNFNRSTSIISASVINCFSFASSTTPGLFSMTQQFKFFVHPAAITPQRLIFYSAENLHNTLPPYQVTFYKRSISFLSCTAVITPQRLICYIYFCSQSAVSVECAVLRTFGHDCYCKPGFWFLKFYFLECAHLQQLPYPSSAVIHWRLIHVVLKEINMRCSVKCDEKTYFIDLKTSTLAVVGLRCAVAEQCDFLVEIWMSIYEKLAHLVI</sequence>
<accession>A0A0V1ECX7</accession>
<dbReference type="EMBL" id="JYDR01000063">
    <property type="protein sequence ID" value="KRY71043.1"/>
    <property type="molecule type" value="Genomic_DNA"/>
</dbReference>
<dbReference type="AlphaFoldDB" id="A0A0V1ECX7"/>
<dbReference type="Proteomes" id="UP000054632">
    <property type="component" value="Unassembled WGS sequence"/>
</dbReference>